<dbReference type="GO" id="GO:0008270">
    <property type="term" value="F:zinc ion binding"/>
    <property type="evidence" value="ECO:0007669"/>
    <property type="project" value="UniProtKB-KW"/>
</dbReference>
<dbReference type="InterPro" id="IPR052245">
    <property type="entry name" value="Plant_Stress_Dev_TF"/>
</dbReference>
<proteinExistence type="predicted"/>
<evidence type="ECO:0000256" key="2">
    <source>
        <dbReference type="ARBA" id="ARBA00023015"/>
    </source>
</evidence>
<dbReference type="AlphaFoldDB" id="A0A498HTD9"/>
<evidence type="ECO:0000259" key="11">
    <source>
        <dbReference type="PROSITE" id="PS51293"/>
    </source>
</evidence>
<comment type="caution">
    <text evidence="13">The sequence shown here is derived from an EMBL/GenBank/DDBJ whole genome shotgun (WGS) entry which is preliminary data.</text>
</comment>
<evidence type="ECO:0000256" key="1">
    <source>
        <dbReference type="ARBA" id="ARBA00004123"/>
    </source>
</evidence>
<dbReference type="InterPro" id="IPR017930">
    <property type="entry name" value="Myb_dom"/>
</dbReference>
<dbReference type="InterPro" id="IPR001878">
    <property type="entry name" value="Znf_CCHC"/>
</dbReference>
<reference evidence="13 14" key="1">
    <citation type="submission" date="2018-10" db="EMBL/GenBank/DDBJ databases">
        <title>A high-quality apple genome assembly.</title>
        <authorList>
            <person name="Hu J."/>
        </authorList>
    </citation>
    <scope>NUCLEOTIDE SEQUENCE [LARGE SCALE GENOMIC DNA]</scope>
    <source>
        <strain evidence="14">cv. HFTH1</strain>
        <tissue evidence="13">Young leaf</tissue>
    </source>
</reference>
<dbReference type="GO" id="GO:0006355">
    <property type="term" value="P:regulation of DNA-templated transcription"/>
    <property type="evidence" value="ECO:0007669"/>
    <property type="project" value="UniProtKB-ARBA"/>
</dbReference>
<dbReference type="Pfam" id="PF00249">
    <property type="entry name" value="Myb_DNA-binding"/>
    <property type="match status" value="1"/>
</dbReference>
<dbReference type="STRING" id="3750.A0A498HTD9"/>
<keyword evidence="4" id="KW-0804">Transcription</keyword>
<keyword evidence="6" id="KW-0863">Zinc-finger</keyword>
<evidence type="ECO:0000256" key="8">
    <source>
        <dbReference type="SAM" id="SignalP"/>
    </source>
</evidence>
<dbReference type="InterPro" id="IPR017884">
    <property type="entry name" value="SANT_dom"/>
</dbReference>
<dbReference type="PROSITE" id="PS51293">
    <property type="entry name" value="SANT"/>
    <property type="match status" value="1"/>
</dbReference>
<dbReference type="PANTHER" id="PTHR44191">
    <property type="entry name" value="TRANSCRIPTION FACTOR KUA1"/>
    <property type="match status" value="1"/>
</dbReference>
<evidence type="ECO:0000259" key="12">
    <source>
        <dbReference type="PROSITE" id="PS51294"/>
    </source>
</evidence>
<gene>
    <name evidence="13" type="ORF">DVH24_029427</name>
</gene>
<dbReference type="Proteomes" id="UP000290289">
    <property type="component" value="Chromosome 15"/>
</dbReference>
<keyword evidence="3" id="KW-0238">DNA-binding</keyword>
<keyword evidence="8" id="KW-0732">Signal</keyword>
<dbReference type="SUPFAM" id="SSF46689">
    <property type="entry name" value="Homeodomain-like"/>
    <property type="match status" value="1"/>
</dbReference>
<dbReference type="GO" id="GO:0009723">
    <property type="term" value="P:response to ethylene"/>
    <property type="evidence" value="ECO:0007669"/>
    <property type="project" value="TreeGrafter"/>
</dbReference>
<dbReference type="PANTHER" id="PTHR44191:SF62">
    <property type="entry name" value="OS04G0341900 PROTEIN"/>
    <property type="match status" value="1"/>
</dbReference>
<dbReference type="NCBIfam" id="TIGR01557">
    <property type="entry name" value="myb_SHAQKYF"/>
    <property type="match status" value="1"/>
</dbReference>
<evidence type="ECO:0000313" key="14">
    <source>
        <dbReference type="Proteomes" id="UP000290289"/>
    </source>
</evidence>
<keyword evidence="14" id="KW-1185">Reference proteome</keyword>
<keyword evidence="5" id="KW-0539">Nucleus</keyword>
<dbReference type="PROSITE" id="PS50090">
    <property type="entry name" value="MYB_LIKE"/>
    <property type="match status" value="1"/>
</dbReference>
<evidence type="ECO:0000256" key="5">
    <source>
        <dbReference type="ARBA" id="ARBA00023242"/>
    </source>
</evidence>
<feature type="signal peptide" evidence="8">
    <location>
        <begin position="1"/>
        <end position="26"/>
    </location>
</feature>
<dbReference type="GO" id="GO:0009739">
    <property type="term" value="P:response to gibberellin"/>
    <property type="evidence" value="ECO:0007669"/>
    <property type="project" value="TreeGrafter"/>
</dbReference>
<evidence type="ECO:0000256" key="4">
    <source>
        <dbReference type="ARBA" id="ARBA00023163"/>
    </source>
</evidence>
<dbReference type="SMART" id="SM00717">
    <property type="entry name" value="SANT"/>
    <property type="match status" value="1"/>
</dbReference>
<evidence type="ECO:0000259" key="10">
    <source>
        <dbReference type="PROSITE" id="PS50158"/>
    </source>
</evidence>
<feature type="region of interest" description="Disordered" evidence="7">
    <location>
        <begin position="371"/>
        <end position="391"/>
    </location>
</feature>
<keyword evidence="6" id="KW-0862">Zinc</keyword>
<dbReference type="GO" id="GO:0003677">
    <property type="term" value="F:DNA binding"/>
    <property type="evidence" value="ECO:0007669"/>
    <property type="project" value="UniProtKB-KW"/>
</dbReference>
<evidence type="ECO:0000256" key="7">
    <source>
        <dbReference type="SAM" id="MobiDB-lite"/>
    </source>
</evidence>
<feature type="region of interest" description="Disordered" evidence="7">
    <location>
        <begin position="154"/>
        <end position="173"/>
    </location>
</feature>
<feature type="chain" id="PRO_5019735703" description="MYBR domain class transcription factor" evidence="8">
    <location>
        <begin position="27"/>
        <end position="447"/>
    </location>
</feature>
<keyword evidence="6" id="KW-0479">Metal-binding</keyword>
<evidence type="ECO:0000256" key="3">
    <source>
        <dbReference type="ARBA" id="ARBA00023125"/>
    </source>
</evidence>
<evidence type="ECO:0000313" key="13">
    <source>
        <dbReference type="EMBL" id="RXH74706.1"/>
    </source>
</evidence>
<dbReference type="PROSITE" id="PS51294">
    <property type="entry name" value="HTH_MYB"/>
    <property type="match status" value="1"/>
</dbReference>
<dbReference type="InterPro" id="IPR006447">
    <property type="entry name" value="Myb_dom_plants"/>
</dbReference>
<organism evidence="13 14">
    <name type="scientific">Malus domestica</name>
    <name type="common">Apple</name>
    <name type="synonym">Pyrus malus</name>
    <dbReference type="NCBI Taxonomy" id="3750"/>
    <lineage>
        <taxon>Eukaryota</taxon>
        <taxon>Viridiplantae</taxon>
        <taxon>Streptophyta</taxon>
        <taxon>Embryophyta</taxon>
        <taxon>Tracheophyta</taxon>
        <taxon>Spermatophyta</taxon>
        <taxon>Magnoliopsida</taxon>
        <taxon>eudicotyledons</taxon>
        <taxon>Gunneridae</taxon>
        <taxon>Pentapetalae</taxon>
        <taxon>rosids</taxon>
        <taxon>fabids</taxon>
        <taxon>Rosales</taxon>
        <taxon>Rosaceae</taxon>
        <taxon>Amygdaloideae</taxon>
        <taxon>Maleae</taxon>
        <taxon>Malus</taxon>
    </lineage>
</organism>
<keyword evidence="2" id="KW-0805">Transcription regulation</keyword>
<dbReference type="PROSITE" id="PS50158">
    <property type="entry name" value="ZF_CCHC"/>
    <property type="match status" value="1"/>
</dbReference>
<dbReference type="EMBL" id="RDQH01000341">
    <property type="protein sequence ID" value="RXH74706.1"/>
    <property type="molecule type" value="Genomic_DNA"/>
</dbReference>
<evidence type="ECO:0000256" key="6">
    <source>
        <dbReference type="PROSITE-ProRule" id="PRU00047"/>
    </source>
</evidence>
<feature type="compositionally biased region" description="Low complexity" evidence="7">
    <location>
        <begin position="159"/>
        <end position="173"/>
    </location>
</feature>
<sequence>MERNSFCRSCMLNWLIYLQSVPWCSLSVTLLKESDVEYAARGCAEETMEYNKKSQMHNRIIKLQEALNTEALNIIAWLKMGRKCSHCGNIGHNSRTCTNFRGTPSSTSFVGFRLFGVQLHHDHHHIVMSSSNMNSNSANHHVAMSMKKSYSTDCLPTTSSASSSSPSNSSLSPSRLSMEENICAADKASIGYLSDGLICRAQERKKGVPWTEEEHRTFLIGLEKLGKGDWRGISRNYVTTRTPTQVASHAQKYFLRQASLTKKKRRSSLFDMFGSSNNINMATYDPIPTQRDNIIHGDMAIDTSTLPPLQRSTAAKNLKSDHNQKPPVSRTTTQQLPAWIYGLIDSQMKSSSSSSEASVVPDLELTLAAPTSPNLEQQNNSSPTPAGPLLNLGRINDYLTQAIGGEPPQQHPKMDNSRNYLEKQWRGDLHHKITKINIPLNMPCTSN</sequence>
<feature type="domain" description="Myb-like" evidence="9">
    <location>
        <begin position="202"/>
        <end position="254"/>
    </location>
</feature>
<dbReference type="Gene3D" id="1.10.10.60">
    <property type="entry name" value="Homeodomain-like"/>
    <property type="match status" value="1"/>
</dbReference>
<dbReference type="InterPro" id="IPR009057">
    <property type="entry name" value="Homeodomain-like_sf"/>
</dbReference>
<accession>A0A498HTD9</accession>
<feature type="compositionally biased region" description="Polar residues" evidence="7">
    <location>
        <begin position="371"/>
        <end position="384"/>
    </location>
</feature>
<dbReference type="InterPro" id="IPR001005">
    <property type="entry name" value="SANT/Myb"/>
</dbReference>
<dbReference type="GO" id="GO:0005634">
    <property type="term" value="C:nucleus"/>
    <property type="evidence" value="ECO:0007669"/>
    <property type="project" value="UniProtKB-SubCell"/>
</dbReference>
<dbReference type="FunFam" id="1.10.10.60:FF:000009">
    <property type="entry name" value="transcription factor MYB1R1"/>
    <property type="match status" value="1"/>
</dbReference>
<dbReference type="CDD" id="cd00167">
    <property type="entry name" value="SANT"/>
    <property type="match status" value="1"/>
</dbReference>
<feature type="domain" description="HTH myb-type" evidence="12">
    <location>
        <begin position="202"/>
        <end position="258"/>
    </location>
</feature>
<evidence type="ECO:0008006" key="15">
    <source>
        <dbReference type="Google" id="ProtNLM"/>
    </source>
</evidence>
<feature type="domain" description="SANT" evidence="11">
    <location>
        <begin position="210"/>
        <end position="258"/>
    </location>
</feature>
<protein>
    <recommendedName>
        <fullName evidence="15">MYBR domain class transcription factor</fullName>
    </recommendedName>
</protein>
<name>A0A498HTD9_MALDO</name>
<comment type="subcellular location">
    <subcellularLocation>
        <location evidence="1">Nucleus</location>
    </subcellularLocation>
</comment>
<feature type="domain" description="CCHC-type" evidence="10">
    <location>
        <begin position="82"/>
        <end position="99"/>
    </location>
</feature>
<evidence type="ECO:0000259" key="9">
    <source>
        <dbReference type="PROSITE" id="PS50090"/>
    </source>
</evidence>